<dbReference type="InterPro" id="IPR001633">
    <property type="entry name" value="EAL_dom"/>
</dbReference>
<dbReference type="NCBIfam" id="TIGR00254">
    <property type="entry name" value="GGDEF"/>
    <property type="match status" value="1"/>
</dbReference>
<dbReference type="Gene3D" id="3.20.20.450">
    <property type="entry name" value="EAL domain"/>
    <property type="match status" value="1"/>
</dbReference>
<dbReference type="Pfam" id="PF00563">
    <property type="entry name" value="EAL"/>
    <property type="match status" value="1"/>
</dbReference>
<dbReference type="SUPFAM" id="SSF55785">
    <property type="entry name" value="PYP-like sensor domain (PAS domain)"/>
    <property type="match status" value="2"/>
</dbReference>
<dbReference type="InterPro" id="IPR043128">
    <property type="entry name" value="Rev_trsase/Diguanyl_cyclase"/>
</dbReference>
<evidence type="ECO:0000259" key="2">
    <source>
        <dbReference type="PROSITE" id="PS50113"/>
    </source>
</evidence>
<dbReference type="InterPro" id="IPR000700">
    <property type="entry name" value="PAS-assoc_C"/>
</dbReference>
<dbReference type="InterPro" id="IPR035965">
    <property type="entry name" value="PAS-like_dom_sf"/>
</dbReference>
<dbReference type="PANTHER" id="PTHR44757">
    <property type="entry name" value="DIGUANYLATE CYCLASE DGCP"/>
    <property type="match status" value="1"/>
</dbReference>
<evidence type="ECO:0000259" key="4">
    <source>
        <dbReference type="PROSITE" id="PS50887"/>
    </source>
</evidence>
<dbReference type="PANTHER" id="PTHR44757:SF4">
    <property type="entry name" value="DIGUANYLATE CYCLASE DGCE-RELATED"/>
    <property type="match status" value="1"/>
</dbReference>
<feature type="domain" description="GGDEF" evidence="4">
    <location>
        <begin position="294"/>
        <end position="427"/>
    </location>
</feature>
<dbReference type="Pfam" id="PF00990">
    <property type="entry name" value="GGDEF"/>
    <property type="match status" value="1"/>
</dbReference>
<accession>A0A7G6SMH8</accession>
<dbReference type="CDD" id="cd01949">
    <property type="entry name" value="GGDEF"/>
    <property type="match status" value="1"/>
</dbReference>
<dbReference type="PROSITE" id="PS50883">
    <property type="entry name" value="EAL"/>
    <property type="match status" value="1"/>
</dbReference>
<dbReference type="Proteomes" id="UP000515465">
    <property type="component" value="Chromosome"/>
</dbReference>
<evidence type="ECO:0000313" key="6">
    <source>
        <dbReference type="Proteomes" id="UP000515465"/>
    </source>
</evidence>
<evidence type="ECO:0000259" key="1">
    <source>
        <dbReference type="PROSITE" id="PS50112"/>
    </source>
</evidence>
<dbReference type="InterPro" id="IPR029787">
    <property type="entry name" value="Nucleotide_cyclase"/>
</dbReference>
<dbReference type="SMART" id="SM00086">
    <property type="entry name" value="PAC"/>
    <property type="match status" value="2"/>
</dbReference>
<feature type="domain" description="EAL" evidence="3">
    <location>
        <begin position="436"/>
        <end position="690"/>
    </location>
</feature>
<dbReference type="Gene3D" id="2.10.70.100">
    <property type="match status" value="1"/>
</dbReference>
<organism evidence="5 6">
    <name type="scientific">Mesorhizobium huakuii</name>
    <dbReference type="NCBI Taxonomy" id="28104"/>
    <lineage>
        <taxon>Bacteria</taxon>
        <taxon>Pseudomonadati</taxon>
        <taxon>Pseudomonadota</taxon>
        <taxon>Alphaproteobacteria</taxon>
        <taxon>Hyphomicrobiales</taxon>
        <taxon>Phyllobacteriaceae</taxon>
        <taxon>Mesorhizobium</taxon>
    </lineage>
</organism>
<evidence type="ECO:0000259" key="3">
    <source>
        <dbReference type="PROSITE" id="PS50883"/>
    </source>
</evidence>
<dbReference type="InterPro" id="IPR001610">
    <property type="entry name" value="PAC"/>
</dbReference>
<protein>
    <submittedName>
        <fullName evidence="5">EAL domain-containing protein</fullName>
    </submittedName>
</protein>
<dbReference type="CDD" id="cd01948">
    <property type="entry name" value="EAL"/>
    <property type="match status" value="1"/>
</dbReference>
<reference evidence="6" key="1">
    <citation type="journal article" date="2020" name="Mol. Plant Microbe">
        <title>Rhizobial microsymbionts of the narrowly endemic Oxytropis species growing in Kamchatka are characterized by significant genetic diversity and possess a set of genes that are associated with T3SS and T6SS secretion systems and can affect the development of symbiosis.</title>
        <authorList>
            <person name="Safronova V."/>
            <person name="Guro P."/>
            <person name="Sazanova A."/>
            <person name="Kuznetsova I."/>
            <person name="Belimov A."/>
            <person name="Yakubov V."/>
            <person name="Chirak E."/>
            <person name="Afonin A."/>
            <person name="Gogolev Y."/>
            <person name="Andronov E."/>
            <person name="Tikhonovich I."/>
        </authorList>
    </citation>
    <scope>NUCLEOTIDE SEQUENCE [LARGE SCALE GENOMIC DNA]</scope>
    <source>
        <strain evidence="6">583</strain>
    </source>
</reference>
<dbReference type="InterPro" id="IPR000014">
    <property type="entry name" value="PAS"/>
</dbReference>
<dbReference type="InterPro" id="IPR000160">
    <property type="entry name" value="GGDEF_dom"/>
</dbReference>
<dbReference type="InterPro" id="IPR052155">
    <property type="entry name" value="Biofilm_reg_signaling"/>
</dbReference>
<dbReference type="NCBIfam" id="TIGR00229">
    <property type="entry name" value="sensory_box"/>
    <property type="match status" value="2"/>
</dbReference>
<dbReference type="SMART" id="SM00091">
    <property type="entry name" value="PAS"/>
    <property type="match status" value="2"/>
</dbReference>
<feature type="domain" description="PAC" evidence="2">
    <location>
        <begin position="215"/>
        <end position="266"/>
    </location>
</feature>
<dbReference type="RefSeq" id="WP_183461293.1">
    <property type="nucleotide sequence ID" value="NZ_CP050296.1"/>
</dbReference>
<dbReference type="SUPFAM" id="SSF55073">
    <property type="entry name" value="Nucleotide cyclase"/>
    <property type="match status" value="1"/>
</dbReference>
<dbReference type="InterPro" id="IPR013655">
    <property type="entry name" value="PAS_fold_3"/>
</dbReference>
<dbReference type="Gene3D" id="3.30.450.20">
    <property type="entry name" value="PAS domain"/>
    <property type="match status" value="2"/>
</dbReference>
<dbReference type="SUPFAM" id="SSF141868">
    <property type="entry name" value="EAL domain-like"/>
    <property type="match status" value="1"/>
</dbReference>
<dbReference type="Pfam" id="PF08447">
    <property type="entry name" value="PAS_3"/>
    <property type="match status" value="2"/>
</dbReference>
<dbReference type="PROSITE" id="PS50112">
    <property type="entry name" value="PAS"/>
    <property type="match status" value="1"/>
</dbReference>
<dbReference type="Gene3D" id="3.30.70.270">
    <property type="match status" value="1"/>
</dbReference>
<feature type="domain" description="PAC" evidence="2">
    <location>
        <begin position="86"/>
        <end position="139"/>
    </location>
</feature>
<dbReference type="SMART" id="SM00052">
    <property type="entry name" value="EAL"/>
    <property type="match status" value="1"/>
</dbReference>
<dbReference type="EMBL" id="CP050296">
    <property type="protein sequence ID" value="QND55710.1"/>
    <property type="molecule type" value="Genomic_DNA"/>
</dbReference>
<dbReference type="AlphaFoldDB" id="A0A7G6SMH8"/>
<dbReference type="PROSITE" id="PS50113">
    <property type="entry name" value="PAC"/>
    <property type="match status" value="2"/>
</dbReference>
<dbReference type="InterPro" id="IPR035919">
    <property type="entry name" value="EAL_sf"/>
</dbReference>
<name>A0A7G6SMH8_9HYPH</name>
<dbReference type="PROSITE" id="PS50887">
    <property type="entry name" value="GGDEF"/>
    <property type="match status" value="1"/>
</dbReference>
<dbReference type="CDD" id="cd00130">
    <property type="entry name" value="PAS"/>
    <property type="match status" value="2"/>
</dbReference>
<evidence type="ECO:0000313" key="5">
    <source>
        <dbReference type="EMBL" id="QND55710.1"/>
    </source>
</evidence>
<proteinExistence type="predicted"/>
<dbReference type="SMART" id="SM00267">
    <property type="entry name" value="GGDEF"/>
    <property type="match status" value="1"/>
</dbReference>
<sequence>MARRGKKSRNGAFWGKALERAHLGVWDWDLRTGDCFYSAIWARMLGYEEDELANTSDLWLQLTHPDDRERALASGDRHIAGLTDAIETELRLKHKQGHWVWVLDRGGIVERGADGQPLRLMGVQTDISKQKAAEAALEQVTMRFRLALAASGTGIWHYDIATHKSYWDARTREMFGLVADTDEVPADLWHSFLHPEDKEATERAHQPAPGSNGVTASQYRIIKRDGEIRHIESLVRYVAAAGAAGQILGTVRDITEDKLREQELAFAARHDALTGLWNRTAFDRLLADHIATGVPLAVFYVDLDYFKALNDFAGHAAGDLALKSVAAGIGRCLPPSAHAARLGGDEFALLVPHCDAAQAERLAGAILAAVRGADLGLAATARRLAASIGIAIVNDRATTVADALACADDACYAAKAAGRDRFAMFSAEANSGGLNAARLAADTVDAMEDGRLKLFGQEIHRLGRPWQESRHVEVLARLAGRSGTLIPPSEFIPAAERFGIAARLDRWIIRTALSRHGAAMKSGAITLGFNLSAQTLSDPGLWEFVDSIIEQTGAPHSCIGFEITETAAVTNFDAAETFVRKARERRCRVSLDDFGAGMSSFEYLRRFPVDAIKIDGSFIEHIAESRFDREIVLAITSIARSLGCDVVGEKIERQDTLAMLSDMGVDLGQGFLLHRPEPLEQIVARATGSARTAPARRAS</sequence>
<gene>
    <name evidence="5" type="ORF">HB778_02795</name>
</gene>
<feature type="domain" description="PAS" evidence="1">
    <location>
        <begin position="42"/>
        <end position="89"/>
    </location>
</feature>